<dbReference type="RefSeq" id="WP_002682971.1">
    <property type="nucleotide sequence ID" value="NZ_CM001795.1"/>
</dbReference>
<gene>
    <name evidence="1" type="ORF">HMPREF9726_00356</name>
</gene>
<name>A0A0E2E852_TREDN</name>
<evidence type="ECO:0000313" key="1">
    <source>
        <dbReference type="EMBL" id="EMB36164.1"/>
    </source>
</evidence>
<protein>
    <submittedName>
        <fullName evidence="1">Uncharacterized protein</fullName>
    </submittedName>
</protein>
<dbReference type="EMBL" id="AGDV01000001">
    <property type="protein sequence ID" value="EMB36164.1"/>
    <property type="molecule type" value="Genomic_DNA"/>
</dbReference>
<organism evidence="1">
    <name type="scientific">Treponema denticola H-22</name>
    <dbReference type="NCBI Taxonomy" id="999432"/>
    <lineage>
        <taxon>Bacteria</taxon>
        <taxon>Pseudomonadati</taxon>
        <taxon>Spirochaetota</taxon>
        <taxon>Spirochaetia</taxon>
        <taxon>Spirochaetales</taxon>
        <taxon>Treponemataceae</taxon>
        <taxon>Treponema</taxon>
    </lineage>
</organism>
<dbReference type="AlphaFoldDB" id="A0A0E2E852"/>
<reference evidence="1" key="1">
    <citation type="submission" date="2012-01" db="EMBL/GenBank/DDBJ databases">
        <title>The Genome Sequence of Treponema denticola H-22.</title>
        <authorList>
            <consortium name="The Broad Institute Genome Sequencing Platform"/>
            <person name="Earl A."/>
            <person name="Ward D."/>
            <person name="Feldgarden M."/>
            <person name="Gevers D."/>
            <person name="Blanton J.M."/>
            <person name="Fenno C.J."/>
            <person name="Baranova O.V."/>
            <person name="Mathney J."/>
            <person name="Dewhirst F.E."/>
            <person name="Izard J."/>
            <person name="Young S.K."/>
            <person name="Zeng Q."/>
            <person name="Gargeya S."/>
            <person name="Fitzgerald M."/>
            <person name="Haas B."/>
            <person name="Abouelleil A."/>
            <person name="Alvarado L."/>
            <person name="Arachchi H.M."/>
            <person name="Berlin A."/>
            <person name="Chapman S.B."/>
            <person name="Gearin G."/>
            <person name="Goldberg J."/>
            <person name="Griggs A."/>
            <person name="Gujja S."/>
            <person name="Hansen M."/>
            <person name="Heiman D."/>
            <person name="Howarth C."/>
            <person name="Larimer J."/>
            <person name="Lui A."/>
            <person name="MacDonald P.J.P."/>
            <person name="McCowen C."/>
            <person name="Montmayeur A."/>
            <person name="Murphy C."/>
            <person name="Neiman D."/>
            <person name="Pearson M."/>
            <person name="Priest M."/>
            <person name="Roberts A."/>
            <person name="Saif S."/>
            <person name="Shea T."/>
            <person name="Sisk P."/>
            <person name="Stolte C."/>
            <person name="Sykes S."/>
            <person name="Wortman J."/>
            <person name="Nusbaum C."/>
            <person name="Birren B."/>
        </authorList>
    </citation>
    <scope>NUCLEOTIDE SEQUENCE [LARGE SCALE GENOMIC DNA]</scope>
    <source>
        <strain evidence="1">H-22</strain>
    </source>
</reference>
<dbReference type="PATRIC" id="fig|999432.5.peg.367"/>
<comment type="caution">
    <text evidence="1">The sequence shown here is derived from an EMBL/GenBank/DDBJ whole genome shotgun (WGS) entry which is preliminary data.</text>
</comment>
<dbReference type="Proteomes" id="UP000011705">
    <property type="component" value="Chromosome"/>
</dbReference>
<dbReference type="HOGENOM" id="CLU_1304414_0_0_12"/>
<proteinExistence type="predicted"/>
<accession>A0A0E2E852</accession>
<sequence>MKAKLYICSQPNYLTRTAIGRDQKQFIKIAFAVHLFAVISAERYRSDSGVLKSAVLTLVYFYIIMKLDGLFKADETFMNETLRDFLNLKEDGTMNYSLDELMDPNSGWSEMSSIESQYHQTNAEKPNLNAKFIHQDGREVVINSKEMVVLDYPDKGTFNYVNGSIINLLTWRGHSLYDIKPYEKLITHNVLITSNKSYWFGYNTSRWIKNK</sequence>